<dbReference type="InterPro" id="IPR001611">
    <property type="entry name" value="Leu-rich_rpt"/>
</dbReference>
<dbReference type="Pfam" id="PF24048">
    <property type="entry name" value="LRR_NXF1-5"/>
    <property type="match status" value="1"/>
</dbReference>
<dbReference type="Proteomes" id="UP001153714">
    <property type="component" value="Chromosome 5"/>
</dbReference>
<organism evidence="3 4">
    <name type="scientific">Diatraea saccharalis</name>
    <name type="common">sugarcane borer</name>
    <dbReference type="NCBI Taxonomy" id="40085"/>
    <lineage>
        <taxon>Eukaryota</taxon>
        <taxon>Metazoa</taxon>
        <taxon>Ecdysozoa</taxon>
        <taxon>Arthropoda</taxon>
        <taxon>Hexapoda</taxon>
        <taxon>Insecta</taxon>
        <taxon>Pterygota</taxon>
        <taxon>Neoptera</taxon>
        <taxon>Endopterygota</taxon>
        <taxon>Lepidoptera</taxon>
        <taxon>Glossata</taxon>
        <taxon>Ditrysia</taxon>
        <taxon>Pyraloidea</taxon>
        <taxon>Crambidae</taxon>
        <taxon>Crambinae</taxon>
        <taxon>Diatraea</taxon>
    </lineage>
</organism>
<dbReference type="SUPFAM" id="SSF52058">
    <property type="entry name" value="L domain-like"/>
    <property type="match status" value="1"/>
</dbReference>
<dbReference type="AlphaFoldDB" id="A0A9N9WIV7"/>
<feature type="domain" description="NXF1/2/3/5-like leucine-rich repeat" evidence="2">
    <location>
        <begin position="9"/>
        <end position="92"/>
    </location>
</feature>
<evidence type="ECO:0000313" key="4">
    <source>
        <dbReference type="Proteomes" id="UP001153714"/>
    </source>
</evidence>
<dbReference type="EMBL" id="OU893336">
    <property type="protein sequence ID" value="CAG9793471.1"/>
    <property type="molecule type" value="Genomic_DNA"/>
</dbReference>
<keyword evidence="4" id="KW-1185">Reference proteome</keyword>
<keyword evidence="1" id="KW-1133">Transmembrane helix</keyword>
<accession>A0A9N9WIV7</accession>
<dbReference type="GO" id="GO:0005634">
    <property type="term" value="C:nucleus"/>
    <property type="evidence" value="ECO:0007669"/>
    <property type="project" value="TreeGrafter"/>
</dbReference>
<dbReference type="InterPro" id="IPR030217">
    <property type="entry name" value="NXF_fam"/>
</dbReference>
<protein>
    <recommendedName>
        <fullName evidence="2">NXF1/2/3/5-like leucine-rich repeat domain-containing protein</fullName>
    </recommendedName>
</protein>
<dbReference type="GO" id="GO:0016973">
    <property type="term" value="P:poly(A)+ mRNA export from nucleus"/>
    <property type="evidence" value="ECO:0007669"/>
    <property type="project" value="TreeGrafter"/>
</dbReference>
<gene>
    <name evidence="3" type="ORF">DIATSA_LOCUS10906</name>
</gene>
<dbReference type="Gene3D" id="3.10.450.50">
    <property type="match status" value="1"/>
</dbReference>
<keyword evidence="1" id="KW-0472">Membrane</keyword>
<evidence type="ECO:0000313" key="3">
    <source>
        <dbReference type="EMBL" id="CAG9793471.1"/>
    </source>
</evidence>
<keyword evidence="1" id="KW-0812">Transmembrane</keyword>
<reference evidence="3" key="1">
    <citation type="submission" date="2021-12" db="EMBL/GenBank/DDBJ databases">
        <authorList>
            <person name="King R."/>
        </authorList>
    </citation>
    <scope>NUCLEOTIDE SEQUENCE</scope>
</reference>
<dbReference type="PANTHER" id="PTHR10662">
    <property type="entry name" value="NUCLEAR RNA EXPORT FACTOR"/>
    <property type="match status" value="1"/>
</dbReference>
<reference evidence="3" key="2">
    <citation type="submission" date="2022-10" db="EMBL/GenBank/DDBJ databases">
        <authorList>
            <consortium name="ENA_rothamsted_submissions"/>
            <consortium name="culmorum"/>
            <person name="King R."/>
        </authorList>
    </citation>
    <scope>NUCLEOTIDE SEQUENCE</scope>
</reference>
<dbReference type="OrthoDB" id="7451790at2759"/>
<feature type="transmembrane region" description="Helical" evidence="1">
    <location>
        <begin position="146"/>
        <end position="170"/>
    </location>
</feature>
<dbReference type="InterPro" id="IPR057125">
    <property type="entry name" value="NXF1/2/3/5-like_LRR"/>
</dbReference>
<dbReference type="PROSITE" id="PS51450">
    <property type="entry name" value="LRR"/>
    <property type="match status" value="1"/>
</dbReference>
<evidence type="ECO:0000259" key="2">
    <source>
        <dbReference type="Pfam" id="PF24048"/>
    </source>
</evidence>
<proteinExistence type="predicted"/>
<dbReference type="GO" id="GO:0003723">
    <property type="term" value="F:RNA binding"/>
    <property type="evidence" value="ECO:0007669"/>
    <property type="project" value="TreeGrafter"/>
</dbReference>
<dbReference type="PANTHER" id="PTHR10662:SF22">
    <property type="entry name" value="NUCLEAR RNA EXPORT FACTOR 1"/>
    <property type="match status" value="1"/>
</dbReference>
<dbReference type="Gene3D" id="3.80.10.10">
    <property type="entry name" value="Ribonuclease Inhibitor"/>
    <property type="match status" value="1"/>
</dbReference>
<evidence type="ECO:0000256" key="1">
    <source>
        <dbReference type="SAM" id="Phobius"/>
    </source>
</evidence>
<name>A0A9N9WIV7_9NEOP</name>
<sequence length="176" mass="20461">MLRVGRETRTLNLSNNDLSQVPTDILNFFIRGELTSVNLSHNNIPSISEVLRVSSRIEKLWIEGNPLCDELDPMDYVKNIVIKFPRLTELDGINLNQHGLMLPYFKNYLVTPDRRTKMVAEKFITLYFSNYDCRRKKSFQFYDNDAVLTMVGNFSGVYLMMATIFIYYGLVTCSFN</sequence>
<dbReference type="InterPro" id="IPR032675">
    <property type="entry name" value="LRR_dom_sf"/>
</dbReference>